<gene>
    <name evidence="6" type="ORF">FRD01_23895</name>
</gene>
<keyword evidence="7" id="KW-1185">Reference proteome</keyword>
<evidence type="ECO:0000256" key="1">
    <source>
        <dbReference type="ARBA" id="ARBA00009437"/>
    </source>
</evidence>
<dbReference type="GO" id="GO:0006351">
    <property type="term" value="P:DNA-templated transcription"/>
    <property type="evidence" value="ECO:0007669"/>
    <property type="project" value="TreeGrafter"/>
</dbReference>
<dbReference type="InterPro" id="IPR036390">
    <property type="entry name" value="WH_DNA-bd_sf"/>
</dbReference>
<feature type="domain" description="HTH lysR-type" evidence="5">
    <location>
        <begin position="1"/>
        <end position="59"/>
    </location>
</feature>
<evidence type="ECO:0000259" key="5">
    <source>
        <dbReference type="PROSITE" id="PS50931"/>
    </source>
</evidence>
<dbReference type="InterPro" id="IPR005119">
    <property type="entry name" value="LysR_subst-bd"/>
</dbReference>
<dbReference type="PROSITE" id="PS50931">
    <property type="entry name" value="HTH_LYSR"/>
    <property type="match status" value="1"/>
</dbReference>
<dbReference type="FunFam" id="1.10.10.10:FF:000001">
    <property type="entry name" value="LysR family transcriptional regulator"/>
    <property type="match status" value="1"/>
</dbReference>
<evidence type="ECO:0000313" key="6">
    <source>
        <dbReference type="EMBL" id="QED30218.1"/>
    </source>
</evidence>
<keyword evidence="4" id="KW-0804">Transcription</keyword>
<dbReference type="GO" id="GO:0003700">
    <property type="term" value="F:DNA-binding transcription factor activity"/>
    <property type="evidence" value="ECO:0007669"/>
    <property type="project" value="InterPro"/>
</dbReference>
<dbReference type="InterPro" id="IPR058163">
    <property type="entry name" value="LysR-type_TF_proteobact-type"/>
</dbReference>
<accession>A0A5B8XZ15</accession>
<keyword evidence="2" id="KW-0805">Transcription regulation</keyword>
<dbReference type="GO" id="GO:0043565">
    <property type="term" value="F:sequence-specific DNA binding"/>
    <property type="evidence" value="ECO:0007669"/>
    <property type="project" value="TreeGrafter"/>
</dbReference>
<dbReference type="OrthoDB" id="5416547at2"/>
<evidence type="ECO:0000256" key="3">
    <source>
        <dbReference type="ARBA" id="ARBA00023125"/>
    </source>
</evidence>
<dbReference type="Proteomes" id="UP000321595">
    <property type="component" value="Chromosome"/>
</dbReference>
<dbReference type="InterPro" id="IPR036388">
    <property type="entry name" value="WH-like_DNA-bd_sf"/>
</dbReference>
<keyword evidence="3" id="KW-0238">DNA-binding</keyword>
<dbReference type="PANTHER" id="PTHR30537">
    <property type="entry name" value="HTH-TYPE TRANSCRIPTIONAL REGULATOR"/>
    <property type="match status" value="1"/>
</dbReference>
<protein>
    <submittedName>
        <fullName evidence="6">LysR family transcriptional regulator</fullName>
    </submittedName>
</protein>
<evidence type="ECO:0000256" key="2">
    <source>
        <dbReference type="ARBA" id="ARBA00023015"/>
    </source>
</evidence>
<evidence type="ECO:0000256" key="4">
    <source>
        <dbReference type="ARBA" id="ARBA00023163"/>
    </source>
</evidence>
<dbReference type="Gene3D" id="1.10.10.10">
    <property type="entry name" value="Winged helix-like DNA-binding domain superfamily/Winged helix DNA-binding domain"/>
    <property type="match status" value="1"/>
</dbReference>
<dbReference type="FunFam" id="3.40.190.290:FF:000001">
    <property type="entry name" value="Transcriptional regulator, LysR family"/>
    <property type="match status" value="1"/>
</dbReference>
<dbReference type="RefSeq" id="WP_146963717.1">
    <property type="nucleotide sequence ID" value="NZ_CP042467.1"/>
</dbReference>
<proteinExistence type="inferred from homology"/>
<dbReference type="InterPro" id="IPR000847">
    <property type="entry name" value="LysR_HTH_N"/>
</dbReference>
<comment type="similarity">
    <text evidence="1">Belongs to the LysR transcriptional regulatory family.</text>
</comment>
<dbReference type="Pfam" id="PF03466">
    <property type="entry name" value="LysR_substrate"/>
    <property type="match status" value="1"/>
</dbReference>
<dbReference type="SUPFAM" id="SSF46785">
    <property type="entry name" value="Winged helix' DNA-binding domain"/>
    <property type="match status" value="1"/>
</dbReference>
<evidence type="ECO:0000313" key="7">
    <source>
        <dbReference type="Proteomes" id="UP000321595"/>
    </source>
</evidence>
<name>A0A5B8XZ15_9DELT</name>
<dbReference type="SUPFAM" id="SSF53850">
    <property type="entry name" value="Periplasmic binding protein-like II"/>
    <property type="match status" value="1"/>
</dbReference>
<dbReference type="EMBL" id="CP042467">
    <property type="protein sequence ID" value="QED30218.1"/>
    <property type="molecule type" value="Genomic_DNA"/>
</dbReference>
<dbReference type="AlphaFoldDB" id="A0A5B8XZ15"/>
<dbReference type="Gene3D" id="3.40.190.290">
    <property type="match status" value="1"/>
</dbReference>
<sequence length="297" mass="32473">MYRLAEIESFVAVVEEGGFTAAANRLGVSKSHVSKQVAALEHRLGVQLLNRTTRKIALTDAGAAFSERALRALEDLNEAEESVVQLTAQPRGLLKMSMPMTFGLLYVSPLIAELLNANPELNVDLDFSDRNVDVLGEGFDLVIRVGELSDSSLVARRLAPVKARMVASPAYLKEHGAPQHPSDLSDHTLLEYAYTSATQLKLTKGDETVYVPVRSRVRANNGGALKDAALAGLGIVPLPDFMVFEELKQGTLVPVLDGWMDGDRAVWALYPQNRYLSAKVRICVDFLAEKLSKVPWS</sequence>
<reference evidence="6 7" key="1">
    <citation type="submission" date="2019-08" db="EMBL/GenBank/DDBJ databases">
        <authorList>
            <person name="Liang Q."/>
        </authorList>
    </citation>
    <scope>NUCLEOTIDE SEQUENCE [LARGE SCALE GENOMIC DNA]</scope>
    <source>
        <strain evidence="6 7">V1718</strain>
    </source>
</reference>
<dbReference type="PRINTS" id="PR00039">
    <property type="entry name" value="HTHLYSR"/>
</dbReference>
<organism evidence="6 7">
    <name type="scientific">Microvenator marinus</name>
    <dbReference type="NCBI Taxonomy" id="2600177"/>
    <lineage>
        <taxon>Bacteria</taxon>
        <taxon>Deltaproteobacteria</taxon>
        <taxon>Bradymonadales</taxon>
        <taxon>Microvenatoraceae</taxon>
        <taxon>Microvenator</taxon>
    </lineage>
</organism>
<dbReference type="KEGG" id="bbae:FRD01_23895"/>
<dbReference type="CDD" id="cd08422">
    <property type="entry name" value="PBP2_CrgA_like"/>
    <property type="match status" value="1"/>
</dbReference>
<dbReference type="Pfam" id="PF00126">
    <property type="entry name" value="HTH_1"/>
    <property type="match status" value="1"/>
</dbReference>
<dbReference type="PANTHER" id="PTHR30537:SF5">
    <property type="entry name" value="HTH-TYPE TRANSCRIPTIONAL ACTIVATOR TTDR-RELATED"/>
    <property type="match status" value="1"/>
</dbReference>